<feature type="coiled-coil region" evidence="10">
    <location>
        <begin position="5"/>
        <end position="81"/>
    </location>
</feature>
<keyword evidence="14" id="KW-1185">Reference proteome</keyword>
<dbReference type="SUPFAM" id="SSF90257">
    <property type="entry name" value="Myosin rod fragments"/>
    <property type="match status" value="1"/>
</dbReference>
<organism evidence="13 14">
    <name type="scientific">Pinctada imbricata</name>
    <name type="common">Atlantic pearl-oyster</name>
    <name type="synonym">Pinctada martensii</name>
    <dbReference type="NCBI Taxonomy" id="66713"/>
    <lineage>
        <taxon>Eukaryota</taxon>
        <taxon>Metazoa</taxon>
        <taxon>Spiralia</taxon>
        <taxon>Lophotrochozoa</taxon>
        <taxon>Mollusca</taxon>
        <taxon>Bivalvia</taxon>
        <taxon>Autobranchia</taxon>
        <taxon>Pteriomorphia</taxon>
        <taxon>Pterioida</taxon>
        <taxon>Pterioidea</taxon>
        <taxon>Pteriidae</taxon>
        <taxon>Pinctada</taxon>
    </lineage>
</organism>
<accession>A0AA89C2B1</accession>
<dbReference type="Gene3D" id="6.10.250.2420">
    <property type="match status" value="1"/>
</dbReference>
<evidence type="ECO:0000313" key="14">
    <source>
        <dbReference type="Proteomes" id="UP001186944"/>
    </source>
</evidence>
<evidence type="ECO:0000256" key="2">
    <source>
        <dbReference type="ARBA" id="ARBA00008447"/>
    </source>
</evidence>
<feature type="region of interest" description="Disordered" evidence="11">
    <location>
        <begin position="241"/>
        <end position="272"/>
    </location>
</feature>
<evidence type="ECO:0000256" key="10">
    <source>
        <dbReference type="SAM" id="Coils"/>
    </source>
</evidence>
<evidence type="ECO:0000256" key="1">
    <source>
        <dbReference type="ARBA" id="ARBA00004657"/>
    </source>
</evidence>
<evidence type="ECO:0000256" key="3">
    <source>
        <dbReference type="ARBA" id="ARBA00018623"/>
    </source>
</evidence>
<dbReference type="Pfam" id="PF01576">
    <property type="entry name" value="Myosin_tail_1"/>
    <property type="match status" value="1"/>
</dbReference>
<proteinExistence type="inferred from homology"/>
<sequence>MQTQIEEEQRLRDEARESYSMTERRVVMLSGEVEELRAALEQAERARKGAENELMEANERVNELSAQVSSIQGQKRKCEQDIQAMQPTIGPKKPWPTAARLADELRAEQEHSQQIEKFRKGLESQVKELQVRLDEAEAQALKGGKKTIAKLEQRVRELESELDSEQRRHAETQKNMRKADRRLKELAFASDEERKNQERLQEIIDKLQAKIKTYKRQVEEAEEIAAINLAKYRKVQHELEDAEERADSAEGSLSKLRAKNRSSVSMSRVSASPMVSQLTNSYRMRLNSLCEN</sequence>
<comment type="similarity">
    <text evidence="2">Belongs to the paramyosin family.</text>
</comment>
<evidence type="ECO:0000256" key="6">
    <source>
        <dbReference type="ARBA" id="ARBA00023054"/>
    </source>
</evidence>
<evidence type="ECO:0000256" key="8">
    <source>
        <dbReference type="ARBA" id="ARBA00023175"/>
    </source>
</evidence>
<dbReference type="Gene3D" id="1.20.5.370">
    <property type="match status" value="1"/>
</dbReference>
<comment type="subcellular location">
    <subcellularLocation>
        <location evidence="1">Cytoplasm</location>
        <location evidence="1">Myofibril</location>
    </subcellularLocation>
</comment>
<keyword evidence="6 10" id="KW-0175">Coiled coil</keyword>
<keyword evidence="7" id="KW-0518">Myosin</keyword>
<dbReference type="InterPro" id="IPR002928">
    <property type="entry name" value="Myosin_tail"/>
</dbReference>
<dbReference type="InterPro" id="IPR014751">
    <property type="entry name" value="XRCC4-like_C"/>
</dbReference>
<reference evidence="13" key="1">
    <citation type="submission" date="2019-08" db="EMBL/GenBank/DDBJ databases">
        <title>The improved chromosome-level genome for the pearl oyster Pinctada fucata martensii using PacBio sequencing and Hi-C.</title>
        <authorList>
            <person name="Zheng Z."/>
        </authorList>
    </citation>
    <scope>NUCLEOTIDE SEQUENCE</scope>
    <source>
        <strain evidence="13">ZZ-2019</strain>
        <tissue evidence="13">Adductor muscle</tissue>
    </source>
</reference>
<dbReference type="AlphaFoldDB" id="A0AA89C2B1"/>
<evidence type="ECO:0000256" key="7">
    <source>
        <dbReference type="ARBA" id="ARBA00023123"/>
    </source>
</evidence>
<dbReference type="PANTHER" id="PTHR46349">
    <property type="entry name" value="CINGULIN-LIKE PROTEIN 1-RELATED"/>
    <property type="match status" value="1"/>
</dbReference>
<dbReference type="GO" id="GO:0032982">
    <property type="term" value="C:myosin filament"/>
    <property type="evidence" value="ECO:0007669"/>
    <property type="project" value="UniProtKB-KW"/>
</dbReference>
<keyword evidence="8" id="KW-0505">Motor protein</keyword>
<evidence type="ECO:0000256" key="11">
    <source>
        <dbReference type="SAM" id="MobiDB-lite"/>
    </source>
</evidence>
<dbReference type="FunFam" id="1.20.5.370:FF:000001">
    <property type="entry name" value="Myosin heavy chain"/>
    <property type="match status" value="1"/>
</dbReference>
<dbReference type="Proteomes" id="UP001186944">
    <property type="component" value="Unassembled WGS sequence"/>
</dbReference>
<feature type="domain" description="Myosin tail" evidence="12">
    <location>
        <begin position="2"/>
        <end position="259"/>
    </location>
</feature>
<gene>
    <name evidence="13" type="ORF">FSP39_022135</name>
</gene>
<feature type="compositionally biased region" description="Low complexity" evidence="11">
    <location>
        <begin position="261"/>
        <end position="272"/>
    </location>
</feature>
<keyword evidence="5" id="KW-0963">Cytoplasm</keyword>
<keyword evidence="9" id="KW-0514">Muscle protein</keyword>
<comment type="caution">
    <text evidence="13">The sequence shown here is derived from an EMBL/GenBank/DDBJ whole genome shotgun (WGS) entry which is preliminary data.</text>
</comment>
<dbReference type="EMBL" id="VSWD01000010">
    <property type="protein sequence ID" value="KAK3091722.1"/>
    <property type="molecule type" value="Genomic_DNA"/>
</dbReference>
<evidence type="ECO:0000256" key="9">
    <source>
        <dbReference type="ARBA" id="ARBA00023179"/>
    </source>
</evidence>
<evidence type="ECO:0000259" key="12">
    <source>
        <dbReference type="Pfam" id="PF01576"/>
    </source>
</evidence>
<name>A0AA89C2B1_PINIB</name>
<keyword evidence="4" id="KW-0787">Thick filament</keyword>
<dbReference type="PANTHER" id="PTHR46349:SF6">
    <property type="entry name" value="MYOSIN-6-LIKE"/>
    <property type="match status" value="1"/>
</dbReference>
<dbReference type="GO" id="GO:0030016">
    <property type="term" value="C:myofibril"/>
    <property type="evidence" value="ECO:0007669"/>
    <property type="project" value="UniProtKB-SubCell"/>
</dbReference>
<evidence type="ECO:0000256" key="5">
    <source>
        <dbReference type="ARBA" id="ARBA00022490"/>
    </source>
</evidence>
<dbReference type="GO" id="GO:0016459">
    <property type="term" value="C:myosin complex"/>
    <property type="evidence" value="ECO:0007669"/>
    <property type="project" value="UniProtKB-KW"/>
</dbReference>
<protein>
    <recommendedName>
        <fullName evidence="3">Paramyosin</fullName>
    </recommendedName>
</protein>
<evidence type="ECO:0000256" key="4">
    <source>
        <dbReference type="ARBA" id="ARBA00022433"/>
    </source>
</evidence>
<evidence type="ECO:0000313" key="13">
    <source>
        <dbReference type="EMBL" id="KAK3091722.1"/>
    </source>
</evidence>